<dbReference type="EMBL" id="LLXJ01001643">
    <property type="protein sequence ID" value="PKC01314.1"/>
    <property type="molecule type" value="Genomic_DNA"/>
</dbReference>
<proteinExistence type="predicted"/>
<organism evidence="1 2">
    <name type="scientific">Rhizophagus irregularis</name>
    <dbReference type="NCBI Taxonomy" id="588596"/>
    <lineage>
        <taxon>Eukaryota</taxon>
        <taxon>Fungi</taxon>
        <taxon>Fungi incertae sedis</taxon>
        <taxon>Mucoromycota</taxon>
        <taxon>Glomeromycotina</taxon>
        <taxon>Glomeromycetes</taxon>
        <taxon>Glomerales</taxon>
        <taxon>Glomeraceae</taxon>
        <taxon>Rhizophagus</taxon>
    </lineage>
</organism>
<reference evidence="1 2" key="1">
    <citation type="submission" date="2016-04" db="EMBL/GenBank/DDBJ databases">
        <title>Genome analyses suggest a sexual origin of heterokaryosis in a supposedly ancient asexual fungus.</title>
        <authorList>
            <person name="Ropars J."/>
            <person name="Sedzielewska K."/>
            <person name="Noel J."/>
            <person name="Charron P."/>
            <person name="Farinelli L."/>
            <person name="Marton T."/>
            <person name="Kruger M."/>
            <person name="Pelin A."/>
            <person name="Brachmann A."/>
            <person name="Corradi N."/>
        </authorList>
    </citation>
    <scope>NUCLEOTIDE SEQUENCE [LARGE SCALE GENOMIC DNA]</scope>
    <source>
        <strain evidence="1 2">A5</strain>
    </source>
</reference>
<reference evidence="1 2" key="2">
    <citation type="submission" date="2017-09" db="EMBL/GenBank/DDBJ databases">
        <title>Extensive intraspecific genome diversity in a model arbuscular mycorrhizal fungus.</title>
        <authorList>
            <person name="Chen E.C."/>
            <person name="Morin E."/>
            <person name="Beaudet D."/>
            <person name="Noel J."/>
            <person name="Ndikumana S."/>
            <person name="Charron P."/>
            <person name="St-Onge C."/>
            <person name="Giorgi J."/>
            <person name="Grigoriev I.V."/>
            <person name="Roux C."/>
            <person name="Martin F.M."/>
            <person name="Corradi N."/>
        </authorList>
    </citation>
    <scope>NUCLEOTIDE SEQUENCE [LARGE SCALE GENOMIC DNA]</scope>
    <source>
        <strain evidence="1 2">A5</strain>
    </source>
</reference>
<comment type="caution">
    <text evidence="1">The sequence shown here is derived from an EMBL/GenBank/DDBJ whole genome shotgun (WGS) entry which is preliminary data.</text>
</comment>
<evidence type="ECO:0000313" key="1">
    <source>
        <dbReference type="EMBL" id="PKC01314.1"/>
    </source>
</evidence>
<gene>
    <name evidence="1" type="ORF">RhiirA5_426908</name>
</gene>
<dbReference type="VEuPathDB" id="FungiDB:RhiirA1_455444"/>
<dbReference type="Proteomes" id="UP000232722">
    <property type="component" value="Unassembled WGS sequence"/>
</dbReference>
<name>A0A2N0P3C0_9GLOM</name>
<protein>
    <recommendedName>
        <fullName evidence="3">TLDc domain-containing protein</fullName>
    </recommendedName>
</protein>
<dbReference type="AlphaFoldDB" id="A0A2N0P3C0"/>
<evidence type="ECO:0008006" key="3">
    <source>
        <dbReference type="Google" id="ProtNLM"/>
    </source>
</evidence>
<evidence type="ECO:0000313" key="2">
    <source>
        <dbReference type="Proteomes" id="UP000232722"/>
    </source>
</evidence>
<sequence>MANFNAQDSNTSFAHSKDTAWKIKTSINTLPTLDILNRNFPDLIQNKTTCLMSTFTQLASDADNIIRKEADKLSLCITDSIKYSDTLIGFIRIFLLRRPKSTYDFLSIAQSLIKSNIWKHGSTSWKQWKLSNDRRVPYNDPIPQGQEDFRPRNSTQGIIHRFIDLLKILLNNDYRPSKKFSSKSVNSVIISNQHVEIFSKWIDRLRSRAKLTSSYNRQIQIIIAIVESLVERLKGLKNFIKFVIINFDIKVRSINQILGGYNPIEWKSDGSYGITKDSFIFSLKNSDIILSRVKGAIYNSTFGPSFGDLFLRVAFPRSLIIACKKNYYKKDRLF</sequence>
<accession>A0A2N0P3C0</accession>